<organism evidence="1 2">
    <name type="scientific">Aspergillus terreus</name>
    <dbReference type="NCBI Taxonomy" id="33178"/>
    <lineage>
        <taxon>Eukaryota</taxon>
        <taxon>Fungi</taxon>
        <taxon>Dikarya</taxon>
        <taxon>Ascomycota</taxon>
        <taxon>Pezizomycotina</taxon>
        <taxon>Eurotiomycetes</taxon>
        <taxon>Eurotiomycetidae</taxon>
        <taxon>Eurotiales</taxon>
        <taxon>Aspergillaceae</taxon>
        <taxon>Aspergillus</taxon>
        <taxon>Aspergillus subgen. Circumdati</taxon>
    </lineage>
</organism>
<accession>A0A5M3Z372</accession>
<keyword evidence="2" id="KW-1185">Reference proteome</keyword>
<dbReference type="InterPro" id="IPR011024">
    <property type="entry name" value="G_crystallin-like"/>
</dbReference>
<comment type="caution">
    <text evidence="1">The sequence shown here is derived from an EMBL/GenBank/DDBJ whole genome shotgun (WGS) entry which is preliminary data.</text>
</comment>
<protein>
    <submittedName>
        <fullName evidence="1">Uncharacterized protein</fullName>
    </submittedName>
</protein>
<evidence type="ECO:0000313" key="1">
    <source>
        <dbReference type="EMBL" id="GFF16607.1"/>
    </source>
</evidence>
<dbReference type="EMBL" id="BLJY01000005">
    <property type="protein sequence ID" value="GFF16607.1"/>
    <property type="molecule type" value="Genomic_DNA"/>
</dbReference>
<evidence type="ECO:0000313" key="2">
    <source>
        <dbReference type="Proteomes" id="UP000452235"/>
    </source>
</evidence>
<dbReference type="AlphaFoldDB" id="A0A5M3Z372"/>
<sequence length="133" mass="14307">MVQLAQLLSLAVLGATSVMAGPNRAFIYSDTNFRGAYAEVPTTNVCHNVRDLKAWKDLTGRVESAALTPGIVCSFYSDKDCFGRVYTTEESAADLADEAYGVGEAVVSVSCAIAKQAEQVQEDAEDDGIWFNK</sequence>
<dbReference type="Gene3D" id="2.60.20.10">
    <property type="entry name" value="Crystallins"/>
    <property type="match status" value="1"/>
</dbReference>
<dbReference type="VEuPathDB" id="FungiDB:ATEG_05570"/>
<name>A0A5M3Z372_ASPTE</name>
<dbReference type="SUPFAM" id="SSF49695">
    <property type="entry name" value="gamma-Crystallin-like"/>
    <property type="match status" value="1"/>
</dbReference>
<reference evidence="1 2" key="1">
    <citation type="submission" date="2020-01" db="EMBL/GenBank/DDBJ databases">
        <title>Aspergillus terreus IFO 6365 whole genome shotgun sequence.</title>
        <authorList>
            <person name="Kanamasa S."/>
            <person name="Takahashi H."/>
        </authorList>
    </citation>
    <scope>NUCLEOTIDE SEQUENCE [LARGE SCALE GENOMIC DNA]</scope>
    <source>
        <strain evidence="1 2">IFO 6365</strain>
    </source>
</reference>
<dbReference type="Proteomes" id="UP000452235">
    <property type="component" value="Unassembled WGS sequence"/>
</dbReference>
<dbReference type="OrthoDB" id="10283240at2759"/>
<gene>
    <name evidence="1" type="ORF">ATEIFO6365_0005079900</name>
</gene>
<proteinExistence type="predicted"/>